<evidence type="ECO:0000313" key="1">
    <source>
        <dbReference type="EMBL" id="GMI08237.1"/>
    </source>
</evidence>
<proteinExistence type="predicted"/>
<dbReference type="Proteomes" id="UP001165160">
    <property type="component" value="Unassembled WGS sequence"/>
</dbReference>
<evidence type="ECO:0000313" key="2">
    <source>
        <dbReference type="Proteomes" id="UP001165160"/>
    </source>
</evidence>
<organism evidence="1 2">
    <name type="scientific">Triparma verrucosa</name>
    <dbReference type="NCBI Taxonomy" id="1606542"/>
    <lineage>
        <taxon>Eukaryota</taxon>
        <taxon>Sar</taxon>
        <taxon>Stramenopiles</taxon>
        <taxon>Ochrophyta</taxon>
        <taxon>Bolidophyceae</taxon>
        <taxon>Parmales</taxon>
        <taxon>Triparmaceae</taxon>
        <taxon>Triparma</taxon>
    </lineage>
</organism>
<reference evidence="2" key="1">
    <citation type="journal article" date="2023" name="Commun. Biol.">
        <title>Genome analysis of Parmales, the sister group of diatoms, reveals the evolutionary specialization of diatoms from phago-mixotrophs to photoautotrophs.</title>
        <authorList>
            <person name="Ban H."/>
            <person name="Sato S."/>
            <person name="Yoshikawa S."/>
            <person name="Yamada K."/>
            <person name="Nakamura Y."/>
            <person name="Ichinomiya M."/>
            <person name="Sato N."/>
            <person name="Blanc-Mathieu R."/>
            <person name="Endo H."/>
            <person name="Kuwata A."/>
            <person name="Ogata H."/>
        </authorList>
    </citation>
    <scope>NUCLEOTIDE SEQUENCE [LARGE SCALE GENOMIC DNA]</scope>
    <source>
        <strain evidence="2">NIES 3699</strain>
    </source>
</reference>
<comment type="caution">
    <text evidence="1">The sequence shown here is derived from an EMBL/GenBank/DDBJ whole genome shotgun (WGS) entry which is preliminary data.</text>
</comment>
<sequence length="67" mass="7739">MAGPPFYFTVDFGSDQTFNTWRLAGSGSCNYGFTTATLQHQRTRTFTNPLAYTSVSFWTFGRYFEWV</sequence>
<protein>
    <submittedName>
        <fullName evidence="1">Uncharacterized protein</fullName>
    </submittedName>
</protein>
<gene>
    <name evidence="1" type="ORF">TrVE_jg10448</name>
</gene>
<dbReference type="AlphaFoldDB" id="A0A9W7CE48"/>
<accession>A0A9W7CE48</accession>
<name>A0A9W7CE48_9STRA</name>
<dbReference type="EMBL" id="BRXX01000379">
    <property type="protein sequence ID" value="GMI08237.1"/>
    <property type="molecule type" value="Genomic_DNA"/>
</dbReference>
<keyword evidence="2" id="KW-1185">Reference proteome</keyword>